<protein>
    <submittedName>
        <fullName evidence="13">Membrane fusion protein, multidrug efflux system</fullName>
    </submittedName>
</protein>
<dbReference type="InterPro" id="IPR050739">
    <property type="entry name" value="MFP"/>
</dbReference>
<keyword evidence="4" id="KW-1003">Cell membrane</keyword>
<evidence type="ECO:0000259" key="12">
    <source>
        <dbReference type="Pfam" id="PF25885"/>
    </source>
</evidence>
<organism evidence="13 14">
    <name type="scientific">Paraburkholderia lycopersici</name>
    <dbReference type="NCBI Taxonomy" id="416944"/>
    <lineage>
        <taxon>Bacteria</taxon>
        <taxon>Pseudomonadati</taxon>
        <taxon>Pseudomonadota</taxon>
        <taxon>Betaproteobacteria</taxon>
        <taxon>Burkholderiales</taxon>
        <taxon>Burkholderiaceae</taxon>
        <taxon>Paraburkholderia</taxon>
    </lineage>
</organism>
<evidence type="ECO:0000256" key="2">
    <source>
        <dbReference type="ARBA" id="ARBA00009477"/>
    </source>
</evidence>
<feature type="compositionally biased region" description="Low complexity" evidence="10">
    <location>
        <begin position="401"/>
        <end position="414"/>
    </location>
</feature>
<evidence type="ECO:0000256" key="5">
    <source>
        <dbReference type="ARBA" id="ARBA00022519"/>
    </source>
</evidence>
<keyword evidence="3" id="KW-0813">Transport</keyword>
<dbReference type="STRING" id="416944.SAMN05421548_106157"/>
<evidence type="ECO:0000256" key="11">
    <source>
        <dbReference type="SAM" id="Phobius"/>
    </source>
</evidence>
<dbReference type="Gene3D" id="1.10.287.470">
    <property type="entry name" value="Helix hairpin bin"/>
    <property type="match status" value="1"/>
</dbReference>
<keyword evidence="6 11" id="KW-0812">Transmembrane</keyword>
<comment type="subcellular location">
    <subcellularLocation>
        <location evidence="1">Cell inner membrane</location>
        <topology evidence="1">Single-pass membrane protein</topology>
    </subcellularLocation>
</comment>
<dbReference type="PANTHER" id="PTHR30386:SF19">
    <property type="entry name" value="MULTIDRUG EXPORT PROTEIN EMRA-RELATED"/>
    <property type="match status" value="1"/>
</dbReference>
<evidence type="ECO:0000313" key="13">
    <source>
        <dbReference type="EMBL" id="SDC39725.1"/>
    </source>
</evidence>
<dbReference type="Proteomes" id="UP000198908">
    <property type="component" value="Unassembled WGS sequence"/>
</dbReference>
<dbReference type="NCBIfam" id="TIGR00998">
    <property type="entry name" value="8a0101"/>
    <property type="match status" value="1"/>
</dbReference>
<keyword evidence="5" id="KW-0997">Cell inner membrane</keyword>
<feature type="region of interest" description="Disordered" evidence="10">
    <location>
        <begin position="393"/>
        <end position="420"/>
    </location>
</feature>
<evidence type="ECO:0000313" key="14">
    <source>
        <dbReference type="Proteomes" id="UP000198908"/>
    </source>
</evidence>
<sequence>MSTPQQPAANPQPNANSGKRKRMMTLLVLVIVIAAVAYGLYYFLVARFTESTDDAYVNGNVVQITPQVTGTVIAVKADDTQTVNVGEPLVLLDPADARVTLEQTEATLAQTVRQVRGLFADDSQYEAQVAVRQADLSRAQDDLRRRMQVAQTGAVSQEEISHARDTVRSAEAALDAAQQQLAANRALTANTTIASHPNVEAAAAKVRDAYLANARNTLPAPVTGYVAKRSVQVGQRVSPGTPLMSVVPLNSLWVDANFKEVQLKHMRIGQPVEMTADVYGSSVVYHGKVIGFSAGTGSAFSLLPAQNATGNWIKVVQRLPVRISLDPEDLQKHPLRIGLSMQVDVSIRNDSGTQLGNAQNTVWETDVFAKYGAEADAEIARIIAENAGPNANKAVSNGNGSASAKAQVSAAHAARTGAKG</sequence>
<feature type="coiled-coil region" evidence="9">
    <location>
        <begin position="160"/>
        <end position="187"/>
    </location>
</feature>
<dbReference type="FunFam" id="2.40.30.170:FF:000003">
    <property type="entry name" value="Multidrug resistance protein A"/>
    <property type="match status" value="1"/>
</dbReference>
<dbReference type="GO" id="GO:0005886">
    <property type="term" value="C:plasma membrane"/>
    <property type="evidence" value="ECO:0007669"/>
    <property type="project" value="UniProtKB-SubCell"/>
</dbReference>
<keyword evidence="7 11" id="KW-1133">Transmembrane helix</keyword>
<dbReference type="RefSeq" id="WP_091996530.1">
    <property type="nucleotide sequence ID" value="NZ_FMYQ01000006.1"/>
</dbReference>
<evidence type="ECO:0000256" key="8">
    <source>
        <dbReference type="ARBA" id="ARBA00023136"/>
    </source>
</evidence>
<evidence type="ECO:0000256" key="6">
    <source>
        <dbReference type="ARBA" id="ARBA00022692"/>
    </source>
</evidence>
<evidence type="ECO:0000256" key="3">
    <source>
        <dbReference type="ARBA" id="ARBA00022448"/>
    </source>
</evidence>
<accession>A0A1G6LAE5</accession>
<keyword evidence="14" id="KW-1185">Reference proteome</keyword>
<dbReference type="EMBL" id="FMYQ01000006">
    <property type="protein sequence ID" value="SDC39725.1"/>
    <property type="molecule type" value="Genomic_DNA"/>
</dbReference>
<name>A0A1G6LAE5_9BURK</name>
<feature type="domain" description="Multidrug export protein EmrA/FarA alpha-helical hairpin" evidence="12">
    <location>
        <begin position="96"/>
        <end position="215"/>
    </location>
</feature>
<dbReference type="InterPro" id="IPR058633">
    <property type="entry name" value="EmrA/FarA_HH"/>
</dbReference>
<dbReference type="Gene3D" id="2.40.30.170">
    <property type="match status" value="1"/>
</dbReference>
<dbReference type="PANTHER" id="PTHR30386">
    <property type="entry name" value="MEMBRANE FUSION SUBUNIT OF EMRAB-TOLC MULTIDRUG EFFLUX PUMP"/>
    <property type="match status" value="1"/>
</dbReference>
<keyword evidence="8 11" id="KW-0472">Membrane</keyword>
<evidence type="ECO:0000256" key="4">
    <source>
        <dbReference type="ARBA" id="ARBA00022475"/>
    </source>
</evidence>
<feature type="transmembrane region" description="Helical" evidence="11">
    <location>
        <begin position="26"/>
        <end position="44"/>
    </location>
</feature>
<reference evidence="14" key="1">
    <citation type="submission" date="2016-09" db="EMBL/GenBank/DDBJ databases">
        <authorList>
            <person name="Varghese N."/>
            <person name="Submissions S."/>
        </authorList>
    </citation>
    <scope>NUCLEOTIDE SEQUENCE [LARGE SCALE GENOMIC DNA]</scope>
    <source>
        <strain evidence="14">TNe-862</strain>
    </source>
</reference>
<dbReference type="GO" id="GO:0042910">
    <property type="term" value="F:xenobiotic transmembrane transporter activity"/>
    <property type="evidence" value="ECO:0007669"/>
    <property type="project" value="InterPro"/>
</dbReference>
<evidence type="ECO:0000256" key="9">
    <source>
        <dbReference type="SAM" id="Coils"/>
    </source>
</evidence>
<gene>
    <name evidence="13" type="ORF">SAMN05421548_106157</name>
</gene>
<evidence type="ECO:0000256" key="1">
    <source>
        <dbReference type="ARBA" id="ARBA00004377"/>
    </source>
</evidence>
<dbReference type="InterPro" id="IPR005694">
    <property type="entry name" value="MFP_proteobact"/>
</dbReference>
<evidence type="ECO:0000256" key="7">
    <source>
        <dbReference type="ARBA" id="ARBA00022989"/>
    </source>
</evidence>
<dbReference type="AlphaFoldDB" id="A0A1G6LAE5"/>
<evidence type="ECO:0000256" key="10">
    <source>
        <dbReference type="SAM" id="MobiDB-lite"/>
    </source>
</evidence>
<dbReference type="GO" id="GO:0046677">
    <property type="term" value="P:response to antibiotic"/>
    <property type="evidence" value="ECO:0007669"/>
    <property type="project" value="UniProtKB-ARBA"/>
</dbReference>
<comment type="similarity">
    <text evidence="2">Belongs to the membrane fusion protein (MFP) (TC 8.A.1) family.</text>
</comment>
<dbReference type="GO" id="GO:1990961">
    <property type="term" value="P:xenobiotic detoxification by transmembrane export across the plasma membrane"/>
    <property type="evidence" value="ECO:0007669"/>
    <property type="project" value="InterPro"/>
</dbReference>
<dbReference type="OrthoDB" id="9811754at2"/>
<keyword evidence="9" id="KW-0175">Coiled coil</keyword>
<dbReference type="Pfam" id="PF25885">
    <property type="entry name" value="HH_EMRA"/>
    <property type="match status" value="1"/>
</dbReference>
<proteinExistence type="inferred from homology"/>
<dbReference type="Gene3D" id="2.40.50.100">
    <property type="match status" value="1"/>
</dbReference>
<dbReference type="GO" id="GO:0015721">
    <property type="term" value="P:bile acid and bile salt transport"/>
    <property type="evidence" value="ECO:0007669"/>
    <property type="project" value="UniProtKB-ARBA"/>
</dbReference>
<dbReference type="SUPFAM" id="SSF111369">
    <property type="entry name" value="HlyD-like secretion proteins"/>
    <property type="match status" value="3"/>
</dbReference>